<feature type="signal peptide" evidence="1">
    <location>
        <begin position="1"/>
        <end position="23"/>
    </location>
</feature>
<evidence type="ECO:0000256" key="1">
    <source>
        <dbReference type="SAM" id="SignalP"/>
    </source>
</evidence>
<evidence type="ECO:0000313" key="2">
    <source>
        <dbReference type="EMBL" id="KRG63717.1"/>
    </source>
</evidence>
<organism evidence="2 3">
    <name type="scientific">Stenotrophomonas humi</name>
    <dbReference type="NCBI Taxonomy" id="405444"/>
    <lineage>
        <taxon>Bacteria</taxon>
        <taxon>Pseudomonadati</taxon>
        <taxon>Pseudomonadota</taxon>
        <taxon>Gammaproteobacteria</taxon>
        <taxon>Lysobacterales</taxon>
        <taxon>Lysobacteraceae</taxon>
        <taxon>Stenotrophomonas</taxon>
    </lineage>
</organism>
<dbReference type="RefSeq" id="WP_057633992.1">
    <property type="nucleotide sequence ID" value="NZ_LDJI01000020.1"/>
</dbReference>
<keyword evidence="3" id="KW-1185">Reference proteome</keyword>
<dbReference type="Proteomes" id="UP000050864">
    <property type="component" value="Unassembled WGS sequence"/>
</dbReference>
<feature type="chain" id="PRO_5006393503" description="Secreted protein" evidence="1">
    <location>
        <begin position="24"/>
        <end position="144"/>
    </location>
</feature>
<name>A0A0R0C2D2_9GAMM</name>
<evidence type="ECO:0000313" key="3">
    <source>
        <dbReference type="Proteomes" id="UP000050864"/>
    </source>
</evidence>
<dbReference type="AlphaFoldDB" id="A0A0R0C2D2"/>
<dbReference type="PATRIC" id="fig|405444.3.peg.1265"/>
<keyword evidence="1" id="KW-0732">Signal</keyword>
<dbReference type="OrthoDB" id="6196416at2"/>
<evidence type="ECO:0008006" key="4">
    <source>
        <dbReference type="Google" id="ProtNLM"/>
    </source>
</evidence>
<sequence length="144" mass="16513">MYRYLLQSVTALILLAAAAAAHAGDGPSRSERAKLTATQDAYVAAVRWSDFEGAERFIDPEYLKLQPFTDLQRERYRQVQVSGYRERSSSAGADGSIERRVEMSVINRNTQAERTVVVNERWRWDPDNKRWWQAGGLPDLWQGH</sequence>
<comment type="caution">
    <text evidence="2">The sequence shown here is derived from an EMBL/GenBank/DDBJ whole genome shotgun (WGS) entry which is preliminary data.</text>
</comment>
<reference evidence="2 3" key="1">
    <citation type="submission" date="2015-05" db="EMBL/GenBank/DDBJ databases">
        <title>Genome sequencing and analysis of members of genus Stenotrophomonas.</title>
        <authorList>
            <person name="Patil P.P."/>
            <person name="Midha S."/>
            <person name="Patil P.B."/>
        </authorList>
    </citation>
    <scope>NUCLEOTIDE SEQUENCE [LARGE SCALE GENOMIC DNA]</scope>
    <source>
        <strain evidence="2 3">DSM 18929</strain>
    </source>
</reference>
<gene>
    <name evidence="2" type="ORF">ABB26_10915</name>
</gene>
<dbReference type="EMBL" id="LDJI01000020">
    <property type="protein sequence ID" value="KRG63717.1"/>
    <property type="molecule type" value="Genomic_DNA"/>
</dbReference>
<protein>
    <recommendedName>
        <fullName evidence="4">Secreted protein</fullName>
    </recommendedName>
</protein>
<accession>A0A0R0C2D2</accession>
<proteinExistence type="predicted"/>
<dbReference type="STRING" id="405444.ABB26_10915"/>